<keyword evidence="18" id="KW-1185">Reference proteome</keyword>
<comment type="caution">
    <text evidence="17">The sequence shown here is derived from an EMBL/GenBank/DDBJ whole genome shotgun (WGS) entry which is preliminary data.</text>
</comment>
<feature type="transmembrane region" description="Helical" evidence="14">
    <location>
        <begin position="442"/>
        <end position="466"/>
    </location>
</feature>
<dbReference type="InterPro" id="IPR008979">
    <property type="entry name" value="Galactose-bd-like_sf"/>
</dbReference>
<dbReference type="Pfam" id="PF00754">
    <property type="entry name" value="F5_F8_type_C"/>
    <property type="match status" value="1"/>
</dbReference>
<dbReference type="PROSITE" id="PS01286">
    <property type="entry name" value="FA58C_2"/>
    <property type="match status" value="1"/>
</dbReference>
<keyword evidence="6" id="KW-0067">ATP-binding</keyword>
<dbReference type="SUPFAM" id="SSF49785">
    <property type="entry name" value="Galactose-binding domain-like"/>
    <property type="match status" value="1"/>
</dbReference>
<dbReference type="PROSITE" id="PS00109">
    <property type="entry name" value="PROTEIN_KINASE_TYR"/>
    <property type="match status" value="1"/>
</dbReference>
<dbReference type="Proteomes" id="UP001634394">
    <property type="component" value="Unassembled WGS sequence"/>
</dbReference>
<evidence type="ECO:0000256" key="9">
    <source>
        <dbReference type="ARBA" id="ARBA00023157"/>
    </source>
</evidence>
<comment type="subcellular location">
    <subcellularLocation>
        <location evidence="1">Cell membrane</location>
        <topology evidence="1">Single-pass type I membrane protein</topology>
    </subcellularLocation>
</comment>
<evidence type="ECO:0000256" key="4">
    <source>
        <dbReference type="ARBA" id="ARBA00022729"/>
    </source>
</evidence>
<feature type="domain" description="F5/8 type C" evidence="16">
    <location>
        <begin position="31"/>
        <end position="192"/>
    </location>
</feature>
<accession>A0ABD3WCG3</accession>
<evidence type="ECO:0000259" key="16">
    <source>
        <dbReference type="PROSITE" id="PS50022"/>
    </source>
</evidence>
<dbReference type="InterPro" id="IPR020635">
    <property type="entry name" value="Tyr_kinase_cat_dom"/>
</dbReference>
<sequence length="929" mass="105131">MYTRVDVLAVYCIYYLIGPGLIVQSLYLDGCKNALGMQSYEIPDSAITASSFHDEKTVGPQNARIRTELYGGAWCPKAVISKDSYEKDSYQYLQIDLSKLTVITQVEVQGRFGNGKGKEYTTHFLLEYQREDDGEWIRFRNKTGGEIFDGNSNTYIAELRPVSPAIIGKRIRFIPYSRHPRTVCMRVEVYGCPWLDGVLSYDVRQGDKRGTEVDLSDFSYDGIIMDNYLTEGLGQLTDGQYGDSNFRLDQDGLGIKGYEWVGWRNDSTLHSGPLEIKFKFDTVRTFNFMNIHCNNFFSKEVKVFRMARVYFSISGKYFLKDPVQYDFQPDNVVEYARNVTIPLEKSTGQFIKLKLYFDMKWLMISEIQFDSVVDNGTFYSENPPTTTHAPTLTSANTSHQASGAVEEIDVQERYGTSEDSGSTDDRVGQKKAASTKAPDEDYFSIIIGALSALFAILIVIVVIIIVRIKRRNNSNNMQTLTIVGEAQLTLKLNNTNGTPNEKISIATGDGKTDLKQCNNIGVVAPMDFEGPDIEKERNLVVALPPMTIQGQKSSFKRQSPMMSNLLDNTSNLYAASDVINSQVPNIPSLQGVSGNSIYAVPNADLLLSVDYSVIEFPRRNLRCVEILGEGQFGEVHLCEAFGMQESMQPYTVNRRASSSALVAVKVLRSNADDRARAEFLREIKIMSMLKDPNIIQVLGVCTREESICIILEYMQYGDLTQFLLDHVSETNATASNAKKLSYGCQIYMASQIASGMKYLESLNMVHRDLAARNCLVGTKFTIKISDFGMSRSLYSADYYRIEGRAVLPIRWMAWESILLGKFTTKSDVWAFAVTLWEILTFAREQPYETLSDEHVIENAGHYYRNDNQQIYLPQPAICPKEIYDLMLECWNRLESERPSFREINMFLLRKNMGYDPRQEILGGINVLDC</sequence>
<keyword evidence="11" id="KW-0325">Glycoprotein</keyword>
<reference evidence="17 18" key="1">
    <citation type="submission" date="2024-11" db="EMBL/GenBank/DDBJ databases">
        <title>Chromosome-level genome assembly of the freshwater bivalve Anodonta woodiana.</title>
        <authorList>
            <person name="Chen X."/>
        </authorList>
    </citation>
    <scope>NUCLEOTIDE SEQUENCE [LARGE SCALE GENOMIC DNA]</scope>
    <source>
        <strain evidence="17">MN2024</strain>
        <tissue evidence="17">Gills</tissue>
    </source>
</reference>
<dbReference type="InterPro" id="IPR001245">
    <property type="entry name" value="Ser-Thr/Tyr_kinase_cat_dom"/>
</dbReference>
<dbReference type="Gene3D" id="1.10.510.10">
    <property type="entry name" value="Transferase(Phosphotransferase) domain 1"/>
    <property type="match status" value="1"/>
</dbReference>
<dbReference type="Gene3D" id="3.30.200.20">
    <property type="entry name" value="Phosphorylase Kinase, domain 1"/>
    <property type="match status" value="1"/>
</dbReference>
<keyword evidence="5" id="KW-0547">Nucleotide-binding</keyword>
<evidence type="ECO:0000256" key="8">
    <source>
        <dbReference type="ARBA" id="ARBA00023136"/>
    </source>
</evidence>
<keyword evidence="10" id="KW-0675">Receptor</keyword>
<proteinExistence type="inferred from homology"/>
<dbReference type="PROSITE" id="PS50011">
    <property type="entry name" value="PROTEIN_KINASE_DOM"/>
    <property type="match status" value="1"/>
</dbReference>
<dbReference type="SMART" id="SM00220">
    <property type="entry name" value="S_TKc"/>
    <property type="match status" value="1"/>
</dbReference>
<dbReference type="PRINTS" id="PR00109">
    <property type="entry name" value="TYRKINASE"/>
</dbReference>
<evidence type="ECO:0000256" key="11">
    <source>
        <dbReference type="ARBA" id="ARBA00023180"/>
    </source>
</evidence>
<evidence type="ECO:0000256" key="13">
    <source>
        <dbReference type="SAM" id="MobiDB-lite"/>
    </source>
</evidence>
<dbReference type="CDD" id="cd05051">
    <property type="entry name" value="PTKc_DDR"/>
    <property type="match status" value="1"/>
</dbReference>
<dbReference type="PANTHER" id="PTHR24416">
    <property type="entry name" value="TYROSINE-PROTEIN KINASE RECEPTOR"/>
    <property type="match status" value="1"/>
</dbReference>
<keyword evidence="7 14" id="KW-1133">Transmembrane helix</keyword>
<evidence type="ECO:0000256" key="14">
    <source>
        <dbReference type="SAM" id="Phobius"/>
    </source>
</evidence>
<feature type="region of interest" description="Disordered" evidence="13">
    <location>
        <begin position="413"/>
        <end position="433"/>
    </location>
</feature>
<evidence type="ECO:0000313" key="17">
    <source>
        <dbReference type="EMBL" id="KAL3871589.1"/>
    </source>
</evidence>
<evidence type="ECO:0000256" key="10">
    <source>
        <dbReference type="ARBA" id="ARBA00023170"/>
    </source>
</evidence>
<dbReference type="GO" id="GO:0005886">
    <property type="term" value="C:plasma membrane"/>
    <property type="evidence" value="ECO:0007669"/>
    <property type="project" value="UniProtKB-SubCell"/>
</dbReference>
<dbReference type="SMART" id="SM00219">
    <property type="entry name" value="TyrKc"/>
    <property type="match status" value="1"/>
</dbReference>
<dbReference type="InterPro" id="IPR050122">
    <property type="entry name" value="RTK"/>
</dbReference>
<evidence type="ECO:0008006" key="19">
    <source>
        <dbReference type="Google" id="ProtNLM"/>
    </source>
</evidence>
<feature type="transmembrane region" description="Helical" evidence="14">
    <location>
        <begin position="7"/>
        <end position="28"/>
    </location>
</feature>
<evidence type="ECO:0000256" key="2">
    <source>
        <dbReference type="ARBA" id="ARBA00022475"/>
    </source>
</evidence>
<dbReference type="SUPFAM" id="SSF56112">
    <property type="entry name" value="Protein kinase-like (PK-like)"/>
    <property type="match status" value="1"/>
</dbReference>
<keyword evidence="8 14" id="KW-0472">Membrane</keyword>
<name>A0ABD3WCG3_SINWO</name>
<dbReference type="InterPro" id="IPR000421">
    <property type="entry name" value="FA58C"/>
</dbReference>
<dbReference type="CDD" id="cd00057">
    <property type="entry name" value="FA58C"/>
    <property type="match status" value="1"/>
</dbReference>
<evidence type="ECO:0000256" key="5">
    <source>
        <dbReference type="ARBA" id="ARBA00022741"/>
    </source>
</evidence>
<dbReference type="Gene3D" id="2.60.120.260">
    <property type="entry name" value="Galactose-binding domain-like"/>
    <property type="match status" value="1"/>
</dbReference>
<dbReference type="Pfam" id="PF07714">
    <property type="entry name" value="PK_Tyr_Ser-Thr"/>
    <property type="match status" value="1"/>
</dbReference>
<evidence type="ECO:0000313" key="18">
    <source>
        <dbReference type="Proteomes" id="UP001634394"/>
    </source>
</evidence>
<keyword evidence="2" id="KW-1003">Cell membrane</keyword>
<evidence type="ECO:0000259" key="15">
    <source>
        <dbReference type="PROSITE" id="PS50011"/>
    </source>
</evidence>
<evidence type="ECO:0000256" key="6">
    <source>
        <dbReference type="ARBA" id="ARBA00022840"/>
    </source>
</evidence>
<dbReference type="Gene3D" id="2.60.120.1190">
    <property type="match status" value="1"/>
</dbReference>
<dbReference type="FunFam" id="1.10.510.10:FF:000053">
    <property type="entry name" value="Epithelial discoidin domain-containing receptor 1"/>
    <property type="match status" value="1"/>
</dbReference>
<dbReference type="AlphaFoldDB" id="A0ABD3WCG3"/>
<gene>
    <name evidence="17" type="ORF">ACJMK2_039580</name>
</gene>
<organism evidence="17 18">
    <name type="scientific">Sinanodonta woodiana</name>
    <name type="common">Chinese pond mussel</name>
    <name type="synonym">Anodonta woodiana</name>
    <dbReference type="NCBI Taxonomy" id="1069815"/>
    <lineage>
        <taxon>Eukaryota</taxon>
        <taxon>Metazoa</taxon>
        <taxon>Spiralia</taxon>
        <taxon>Lophotrochozoa</taxon>
        <taxon>Mollusca</taxon>
        <taxon>Bivalvia</taxon>
        <taxon>Autobranchia</taxon>
        <taxon>Heteroconchia</taxon>
        <taxon>Palaeoheterodonta</taxon>
        <taxon>Unionida</taxon>
        <taxon>Unionoidea</taxon>
        <taxon>Unionidae</taxon>
        <taxon>Unioninae</taxon>
        <taxon>Sinanodonta</taxon>
    </lineage>
</organism>
<dbReference type="PANTHER" id="PTHR24416:SF580">
    <property type="entry name" value="DISCOIDIN DOMAIN RECEPTOR, ISOFORM F"/>
    <property type="match status" value="1"/>
</dbReference>
<dbReference type="InterPro" id="IPR008266">
    <property type="entry name" value="Tyr_kinase_AS"/>
</dbReference>
<dbReference type="FunFam" id="2.60.120.260:FF:000007">
    <property type="entry name" value="Discoidin domain receptor tyrosine kinase 1"/>
    <property type="match status" value="1"/>
</dbReference>
<dbReference type="GO" id="GO:0005524">
    <property type="term" value="F:ATP binding"/>
    <property type="evidence" value="ECO:0007669"/>
    <property type="project" value="UniProtKB-KW"/>
</dbReference>
<dbReference type="EMBL" id="JBJQND010000007">
    <property type="protein sequence ID" value="KAL3871589.1"/>
    <property type="molecule type" value="Genomic_DNA"/>
</dbReference>
<dbReference type="PROSITE" id="PS50022">
    <property type="entry name" value="FA58C_3"/>
    <property type="match status" value="1"/>
</dbReference>
<protein>
    <recommendedName>
        <fullName evidence="19">Discoidin domain-containing receptor 2</fullName>
    </recommendedName>
</protein>
<dbReference type="InterPro" id="IPR000719">
    <property type="entry name" value="Prot_kinase_dom"/>
</dbReference>
<dbReference type="InterPro" id="IPR048525">
    <property type="entry name" value="DDR1-2_DS-like"/>
</dbReference>
<feature type="domain" description="Protein kinase" evidence="15">
    <location>
        <begin position="621"/>
        <end position="907"/>
    </location>
</feature>
<evidence type="ECO:0000256" key="12">
    <source>
        <dbReference type="ARBA" id="ARBA00061639"/>
    </source>
</evidence>
<evidence type="ECO:0000256" key="7">
    <source>
        <dbReference type="ARBA" id="ARBA00022989"/>
    </source>
</evidence>
<keyword evidence="4" id="KW-0732">Signal</keyword>
<evidence type="ECO:0000256" key="1">
    <source>
        <dbReference type="ARBA" id="ARBA00004251"/>
    </source>
</evidence>
<dbReference type="InterPro" id="IPR011009">
    <property type="entry name" value="Kinase-like_dom_sf"/>
</dbReference>
<keyword evidence="9" id="KW-1015">Disulfide bond</keyword>
<keyword evidence="3 14" id="KW-0812">Transmembrane</keyword>
<evidence type="ECO:0000256" key="3">
    <source>
        <dbReference type="ARBA" id="ARBA00022692"/>
    </source>
</evidence>
<dbReference type="Pfam" id="PF21114">
    <property type="entry name" value="DDR1-2_DS-like"/>
    <property type="match status" value="1"/>
</dbReference>
<dbReference type="SMART" id="SM00231">
    <property type="entry name" value="FA58C"/>
    <property type="match status" value="1"/>
</dbReference>
<comment type="similarity">
    <text evidence="12">Belongs to the protein kinase superfamily. Tyr protein kinase family. Insulin receptor subfamily.</text>
</comment>